<gene>
    <name evidence="8" type="ORF">DFR74_11749</name>
</gene>
<keyword evidence="2 5" id="KW-0732">Signal</keyword>
<keyword evidence="3 8" id="KW-0378">Hydrolase</keyword>
<feature type="domain" description="Peptidase S33 tripeptidyl aminopeptidase-like C-terminal" evidence="7">
    <location>
        <begin position="450"/>
        <end position="553"/>
    </location>
</feature>
<evidence type="ECO:0000313" key="8">
    <source>
        <dbReference type="EMBL" id="RBO84230.1"/>
    </source>
</evidence>
<accession>A0A366D2D1</accession>
<evidence type="ECO:0000259" key="7">
    <source>
        <dbReference type="Pfam" id="PF08386"/>
    </source>
</evidence>
<comment type="caution">
    <text evidence="8">The sequence shown here is derived from an EMBL/GenBank/DDBJ whole genome shotgun (WGS) entry which is preliminary data.</text>
</comment>
<evidence type="ECO:0000256" key="1">
    <source>
        <dbReference type="ARBA" id="ARBA00010088"/>
    </source>
</evidence>
<organism evidence="8 9">
    <name type="scientific">Nocardia puris</name>
    <dbReference type="NCBI Taxonomy" id="208602"/>
    <lineage>
        <taxon>Bacteria</taxon>
        <taxon>Bacillati</taxon>
        <taxon>Actinomycetota</taxon>
        <taxon>Actinomycetes</taxon>
        <taxon>Mycobacteriales</taxon>
        <taxon>Nocardiaceae</taxon>
        <taxon>Nocardia</taxon>
    </lineage>
</organism>
<reference evidence="8 9" key="1">
    <citation type="submission" date="2018-06" db="EMBL/GenBank/DDBJ databases">
        <title>Genomic Encyclopedia of Type Strains, Phase IV (KMG-IV): sequencing the most valuable type-strain genomes for metagenomic binning, comparative biology and taxonomic classification.</title>
        <authorList>
            <person name="Goeker M."/>
        </authorList>
    </citation>
    <scope>NUCLEOTIDE SEQUENCE [LARGE SCALE GENOMIC DNA]</scope>
    <source>
        <strain evidence="8 9">DSM 44599</strain>
    </source>
</reference>
<evidence type="ECO:0000256" key="4">
    <source>
        <dbReference type="SAM" id="MobiDB-lite"/>
    </source>
</evidence>
<feature type="region of interest" description="Disordered" evidence="4">
    <location>
        <begin position="291"/>
        <end position="333"/>
    </location>
</feature>
<dbReference type="InterPro" id="IPR013595">
    <property type="entry name" value="Pept_S33_TAP-like_C"/>
</dbReference>
<feature type="chain" id="PRO_5038554607" evidence="5">
    <location>
        <begin position="24"/>
        <end position="562"/>
    </location>
</feature>
<dbReference type="SUPFAM" id="SSF53474">
    <property type="entry name" value="alpha/beta-Hydrolases"/>
    <property type="match status" value="2"/>
</dbReference>
<dbReference type="GO" id="GO:0016787">
    <property type="term" value="F:hydrolase activity"/>
    <property type="evidence" value="ECO:0007669"/>
    <property type="project" value="UniProtKB-KW"/>
</dbReference>
<feature type="domain" description="AB hydrolase-1" evidence="6">
    <location>
        <begin position="129"/>
        <end position="279"/>
    </location>
</feature>
<feature type="compositionally biased region" description="Polar residues" evidence="4">
    <location>
        <begin position="314"/>
        <end position="325"/>
    </location>
</feature>
<evidence type="ECO:0000259" key="6">
    <source>
        <dbReference type="Pfam" id="PF00561"/>
    </source>
</evidence>
<dbReference type="Proteomes" id="UP000252586">
    <property type="component" value="Unassembled WGS sequence"/>
</dbReference>
<dbReference type="InterPro" id="IPR000073">
    <property type="entry name" value="AB_hydrolase_1"/>
</dbReference>
<dbReference type="EMBL" id="QNRE01000017">
    <property type="protein sequence ID" value="RBO84230.1"/>
    <property type="molecule type" value="Genomic_DNA"/>
</dbReference>
<dbReference type="InterPro" id="IPR051601">
    <property type="entry name" value="Serine_prot/Carboxylest_S33"/>
</dbReference>
<evidence type="ECO:0000256" key="5">
    <source>
        <dbReference type="SAM" id="SignalP"/>
    </source>
</evidence>
<dbReference type="Pfam" id="PF08386">
    <property type="entry name" value="Abhydrolase_4"/>
    <property type="match status" value="1"/>
</dbReference>
<keyword evidence="9" id="KW-1185">Reference proteome</keyword>
<dbReference type="Gene3D" id="3.40.50.1820">
    <property type="entry name" value="alpha/beta hydrolase"/>
    <property type="match status" value="2"/>
</dbReference>
<dbReference type="PANTHER" id="PTHR43248:SF29">
    <property type="entry name" value="TRIPEPTIDYL AMINOPEPTIDASE"/>
    <property type="match status" value="1"/>
</dbReference>
<name>A0A366D2D1_9NOCA</name>
<proteinExistence type="inferred from homology"/>
<protein>
    <submittedName>
        <fullName evidence="8">Alpha/beta hydrolase family protein</fullName>
    </submittedName>
</protein>
<dbReference type="STRING" id="1210090.GCA_001613185_02322"/>
<comment type="similarity">
    <text evidence="1">Belongs to the peptidase S33 family.</text>
</comment>
<evidence type="ECO:0000256" key="3">
    <source>
        <dbReference type="ARBA" id="ARBA00022801"/>
    </source>
</evidence>
<dbReference type="PANTHER" id="PTHR43248">
    <property type="entry name" value="2-SUCCINYL-6-HYDROXY-2,4-CYCLOHEXADIENE-1-CARBOXYLATE SYNTHASE"/>
    <property type="match status" value="1"/>
</dbReference>
<feature type="signal peptide" evidence="5">
    <location>
        <begin position="1"/>
        <end position="23"/>
    </location>
</feature>
<evidence type="ECO:0000256" key="2">
    <source>
        <dbReference type="ARBA" id="ARBA00022729"/>
    </source>
</evidence>
<dbReference type="AlphaFoldDB" id="A0A366D2D1"/>
<dbReference type="InterPro" id="IPR029058">
    <property type="entry name" value="AB_hydrolase_fold"/>
</dbReference>
<dbReference type="PROSITE" id="PS51257">
    <property type="entry name" value="PROKAR_LIPOPROTEIN"/>
    <property type="match status" value="1"/>
</dbReference>
<evidence type="ECO:0000313" key="9">
    <source>
        <dbReference type="Proteomes" id="UP000252586"/>
    </source>
</evidence>
<dbReference type="Pfam" id="PF00561">
    <property type="entry name" value="Abhydrolase_1"/>
    <property type="match status" value="1"/>
</dbReference>
<sequence length="562" mass="60345">MMVTVRRWKFVLIVLAATAPVLVGCTAPTGHESRVAELVAQADAAPTPRLDWAPCAEAGLAESECATATVPLDYSRTDGPTIELAVVRQRATDQQRRIGTLFSAVGGPGGSGVDAARDSRLFEGEIGERFDVVTFDQRGVGRSSQVRCFADDAAQERFWLSAMIPPANAEQESAAERDSRALAQGCAEHSGELLPYLTTVDAARDMDLLRRAVGAEQMTYAGGSYASYLGEVYGALFPDRVRALQLTSMIDPETYTDDTRAMLTTIAAGTEEVRSEFFRRCAEAGAQRCSFADPGRSELTGPSPERGDKAGSAAPTSPEWTTTTAPPVDNTAAEGLRARDEALLARLREGPITVGEGENAVPVSYVDAAQAHAMLLYDPEQGWPALATLLTELESGPRGDAAAVEQVLGAGMLTFDFLESFLAISCADNSFPFAPGDWPGIVDEIDSSARFYGSFWFYGRQACAAWPDPEGGYPQRWTGPWTLSSDKPALLLQNRYDPATPVELARAAQQEMVNARLVVVNDGYGHSPAGACVRHLRERYLVDLRLPAPGATCNAESEPFDS</sequence>